<keyword evidence="6" id="KW-0964">Secreted</keyword>
<evidence type="ECO:0000256" key="8">
    <source>
        <dbReference type="ARBA" id="ARBA00022729"/>
    </source>
</evidence>
<dbReference type="PIRSF" id="PIRSF000137">
    <property type="entry name" value="Alcohol_oxidase"/>
    <property type="match status" value="1"/>
</dbReference>
<evidence type="ECO:0000256" key="10">
    <source>
        <dbReference type="ARBA" id="ARBA00023002"/>
    </source>
</evidence>
<dbReference type="GO" id="GO:0050660">
    <property type="term" value="F:flavin adenine dinucleotide binding"/>
    <property type="evidence" value="ECO:0007669"/>
    <property type="project" value="InterPro"/>
</dbReference>
<evidence type="ECO:0000313" key="22">
    <source>
        <dbReference type="Proteomes" id="UP000307440"/>
    </source>
</evidence>
<comment type="catalytic activity">
    <reaction evidence="13">
        <text>pyranose + acceptor = pyranos-2-ulose + reduced acceptor.</text>
        <dbReference type="EC" id="1.1.99.29"/>
    </reaction>
</comment>
<dbReference type="Pfam" id="PF00732">
    <property type="entry name" value="GMC_oxred_N"/>
    <property type="match status" value="1"/>
</dbReference>
<keyword evidence="9 18" id="KW-0274">FAD</keyword>
<dbReference type="GO" id="GO:0033718">
    <property type="term" value="F:pyranose dehydrogenase (acceptor) activity"/>
    <property type="evidence" value="ECO:0007669"/>
    <property type="project" value="UniProtKB-EC"/>
</dbReference>
<feature type="binding site" evidence="18">
    <location>
        <begin position="122"/>
        <end position="125"/>
    </location>
    <ligand>
        <name>FAD</name>
        <dbReference type="ChEBI" id="CHEBI:57692"/>
    </ligand>
</feature>
<evidence type="ECO:0000256" key="14">
    <source>
        <dbReference type="ARBA" id="ARBA00034010"/>
    </source>
</evidence>
<accession>A0A5C3KUA9</accession>
<comment type="catalytic activity">
    <reaction evidence="17">
        <text>a pyranoside + acceptor = a pyranosid-3,4-diulose + reduced acceptor.</text>
        <dbReference type="EC" id="1.1.99.29"/>
    </reaction>
</comment>
<evidence type="ECO:0000256" key="9">
    <source>
        <dbReference type="ARBA" id="ARBA00022827"/>
    </source>
</evidence>
<keyword evidence="22" id="KW-1185">Reference proteome</keyword>
<organism evidence="21 22">
    <name type="scientific">Coprinopsis marcescibilis</name>
    <name type="common">Agaric fungus</name>
    <name type="synonym">Psathyrella marcescibilis</name>
    <dbReference type="NCBI Taxonomy" id="230819"/>
    <lineage>
        <taxon>Eukaryota</taxon>
        <taxon>Fungi</taxon>
        <taxon>Dikarya</taxon>
        <taxon>Basidiomycota</taxon>
        <taxon>Agaricomycotina</taxon>
        <taxon>Agaricomycetes</taxon>
        <taxon>Agaricomycetidae</taxon>
        <taxon>Agaricales</taxon>
        <taxon>Agaricineae</taxon>
        <taxon>Psathyrellaceae</taxon>
        <taxon>Coprinopsis</taxon>
    </lineage>
</organism>
<evidence type="ECO:0000256" key="11">
    <source>
        <dbReference type="ARBA" id="ARBA00023180"/>
    </source>
</evidence>
<evidence type="ECO:0000313" key="21">
    <source>
        <dbReference type="EMBL" id="TFK19458.1"/>
    </source>
</evidence>
<keyword evidence="8 19" id="KW-0732">Signal</keyword>
<comment type="subunit">
    <text evidence="4">Monomer.</text>
</comment>
<comment type="subcellular location">
    <subcellularLocation>
        <location evidence="2">Secreted</location>
    </subcellularLocation>
</comment>
<dbReference type="GO" id="GO:0005576">
    <property type="term" value="C:extracellular region"/>
    <property type="evidence" value="ECO:0007669"/>
    <property type="project" value="UniProtKB-SubCell"/>
</dbReference>
<comment type="similarity">
    <text evidence="3">Belongs to the GMC oxidoreductase family.</text>
</comment>
<dbReference type="Proteomes" id="UP000307440">
    <property type="component" value="Unassembled WGS sequence"/>
</dbReference>
<evidence type="ECO:0000256" key="18">
    <source>
        <dbReference type="PIRSR" id="PIRSR000137-2"/>
    </source>
</evidence>
<dbReference type="SUPFAM" id="SSF51905">
    <property type="entry name" value="FAD/NAD(P)-binding domain"/>
    <property type="match status" value="1"/>
</dbReference>
<evidence type="ECO:0000256" key="16">
    <source>
        <dbReference type="ARBA" id="ARBA00034050"/>
    </source>
</evidence>
<evidence type="ECO:0000259" key="20">
    <source>
        <dbReference type="PROSITE" id="PS00624"/>
    </source>
</evidence>
<comment type="catalytic activity">
    <reaction evidence="16">
        <text>a pyranoside + acceptor = a pyranosid-3-ulose + reduced acceptor.</text>
        <dbReference type="EC" id="1.1.99.29"/>
    </reaction>
</comment>
<reference evidence="21 22" key="1">
    <citation type="journal article" date="2019" name="Nat. Ecol. Evol.">
        <title>Megaphylogeny resolves global patterns of mushroom evolution.</title>
        <authorList>
            <person name="Varga T."/>
            <person name="Krizsan K."/>
            <person name="Foldi C."/>
            <person name="Dima B."/>
            <person name="Sanchez-Garcia M."/>
            <person name="Sanchez-Ramirez S."/>
            <person name="Szollosi G.J."/>
            <person name="Szarkandi J.G."/>
            <person name="Papp V."/>
            <person name="Albert L."/>
            <person name="Andreopoulos W."/>
            <person name="Angelini C."/>
            <person name="Antonin V."/>
            <person name="Barry K.W."/>
            <person name="Bougher N.L."/>
            <person name="Buchanan P."/>
            <person name="Buyck B."/>
            <person name="Bense V."/>
            <person name="Catcheside P."/>
            <person name="Chovatia M."/>
            <person name="Cooper J."/>
            <person name="Damon W."/>
            <person name="Desjardin D."/>
            <person name="Finy P."/>
            <person name="Geml J."/>
            <person name="Haridas S."/>
            <person name="Hughes K."/>
            <person name="Justo A."/>
            <person name="Karasinski D."/>
            <person name="Kautmanova I."/>
            <person name="Kiss B."/>
            <person name="Kocsube S."/>
            <person name="Kotiranta H."/>
            <person name="LaButti K.M."/>
            <person name="Lechner B.E."/>
            <person name="Liimatainen K."/>
            <person name="Lipzen A."/>
            <person name="Lukacs Z."/>
            <person name="Mihaltcheva S."/>
            <person name="Morgado L.N."/>
            <person name="Niskanen T."/>
            <person name="Noordeloos M.E."/>
            <person name="Ohm R.A."/>
            <person name="Ortiz-Santana B."/>
            <person name="Ovrebo C."/>
            <person name="Racz N."/>
            <person name="Riley R."/>
            <person name="Savchenko A."/>
            <person name="Shiryaev A."/>
            <person name="Soop K."/>
            <person name="Spirin V."/>
            <person name="Szebenyi C."/>
            <person name="Tomsovsky M."/>
            <person name="Tulloss R.E."/>
            <person name="Uehling J."/>
            <person name="Grigoriev I.V."/>
            <person name="Vagvolgyi C."/>
            <person name="Papp T."/>
            <person name="Martin F.M."/>
            <person name="Miettinen O."/>
            <person name="Hibbett D.S."/>
            <person name="Nagy L.G."/>
        </authorList>
    </citation>
    <scope>NUCLEOTIDE SEQUENCE [LARGE SCALE GENOMIC DNA]</scope>
    <source>
        <strain evidence="21 22">CBS 121175</strain>
    </source>
</reference>
<dbReference type="STRING" id="230819.A0A5C3KUA9"/>
<evidence type="ECO:0000256" key="5">
    <source>
        <dbReference type="ARBA" id="ARBA00013177"/>
    </source>
</evidence>
<evidence type="ECO:0000256" key="4">
    <source>
        <dbReference type="ARBA" id="ARBA00011245"/>
    </source>
</evidence>
<feature type="domain" description="Glucose-methanol-choline oxidoreductase N-terminal" evidence="20">
    <location>
        <begin position="304"/>
        <end position="318"/>
    </location>
</feature>
<evidence type="ECO:0000256" key="3">
    <source>
        <dbReference type="ARBA" id="ARBA00010790"/>
    </source>
</evidence>
<dbReference type="PROSITE" id="PS00624">
    <property type="entry name" value="GMC_OXRED_2"/>
    <property type="match status" value="1"/>
</dbReference>
<dbReference type="Gene3D" id="3.50.50.60">
    <property type="entry name" value="FAD/NAD(P)-binding domain"/>
    <property type="match status" value="1"/>
</dbReference>
<dbReference type="EMBL" id="ML210339">
    <property type="protein sequence ID" value="TFK19458.1"/>
    <property type="molecule type" value="Genomic_DNA"/>
</dbReference>
<dbReference type="AlphaFoldDB" id="A0A5C3KUA9"/>
<dbReference type="InterPro" id="IPR036188">
    <property type="entry name" value="FAD/NAD-bd_sf"/>
</dbReference>
<evidence type="ECO:0000256" key="12">
    <source>
        <dbReference type="ARBA" id="ARBA00024699"/>
    </source>
</evidence>
<evidence type="ECO:0000256" key="19">
    <source>
        <dbReference type="SAM" id="SignalP"/>
    </source>
</evidence>
<evidence type="ECO:0000256" key="7">
    <source>
        <dbReference type="ARBA" id="ARBA00022630"/>
    </source>
</evidence>
<feature type="signal peptide" evidence="19">
    <location>
        <begin position="1"/>
        <end position="20"/>
    </location>
</feature>
<dbReference type="InterPro" id="IPR012132">
    <property type="entry name" value="GMC_OxRdtase"/>
</dbReference>
<feature type="binding site" evidence="18">
    <location>
        <position position="114"/>
    </location>
    <ligand>
        <name>FAD</name>
        <dbReference type="ChEBI" id="CHEBI:57692"/>
    </ligand>
</feature>
<dbReference type="PANTHER" id="PTHR11552:SF201">
    <property type="entry name" value="GLUCOSE-METHANOL-CHOLINE OXIDOREDUCTASE N-TERMINAL DOMAIN-CONTAINING PROTEIN"/>
    <property type="match status" value="1"/>
</dbReference>
<name>A0A5C3KUA9_COPMA</name>
<dbReference type="InterPro" id="IPR007867">
    <property type="entry name" value="GMC_OxRtase_C"/>
</dbReference>
<dbReference type="SUPFAM" id="SSF54373">
    <property type="entry name" value="FAD-linked reductases, C-terminal domain"/>
    <property type="match status" value="1"/>
</dbReference>
<comment type="catalytic activity">
    <reaction evidence="15">
        <text>pyranose + acceptor = pyranos-3-ulose + reduced acceptor.</text>
        <dbReference type="EC" id="1.1.99.29"/>
    </reaction>
</comment>
<comment type="cofactor">
    <cofactor evidence="1 18">
        <name>FAD</name>
        <dbReference type="ChEBI" id="CHEBI:57692"/>
    </cofactor>
</comment>
<dbReference type="PANTHER" id="PTHR11552">
    <property type="entry name" value="GLUCOSE-METHANOL-CHOLINE GMC OXIDOREDUCTASE"/>
    <property type="match status" value="1"/>
</dbReference>
<evidence type="ECO:0000256" key="17">
    <source>
        <dbReference type="ARBA" id="ARBA00034059"/>
    </source>
</evidence>
<keyword evidence="10" id="KW-0560">Oxidoreductase</keyword>
<dbReference type="Pfam" id="PF05199">
    <property type="entry name" value="GMC_oxred_C"/>
    <property type="match status" value="1"/>
</dbReference>
<proteinExistence type="inferred from homology"/>
<evidence type="ECO:0000256" key="13">
    <source>
        <dbReference type="ARBA" id="ARBA00033986"/>
    </source>
</evidence>
<dbReference type="Gene3D" id="3.30.560.10">
    <property type="entry name" value="Glucose Oxidase, domain 3"/>
    <property type="match status" value="1"/>
</dbReference>
<comment type="function">
    <text evidence="12">Catalyzes the single-oxidation or sequential double oxidation reaction of carbohydrates primarily at carbon-2 and/or carbon-3 with the concomitant reduction of the flavin. The enzyme exhibits a broad sugar substrate specificity, oxidizing different aldopyranoses to the corresponding C-1, C-2, C-3 or C-1,2, C-2,3 and C-3,4 (di)dehydro sugars with substrate-specific regioselectivity. Accepts only a narrow range of electron acceptors such as substituted benzoquinones and complexed metal ions and reacts extremely slowly with O(2) as acceptor. May play a role in the natural recycling of plant matter by oxidizing all major monosaccharides in lignocellulose and by reducing quinone compounds or reactive radical species generated during lignin depolymerization.</text>
</comment>
<evidence type="ECO:0000256" key="6">
    <source>
        <dbReference type="ARBA" id="ARBA00022525"/>
    </source>
</evidence>
<keyword evidence="11" id="KW-0325">Glycoprotein</keyword>
<feature type="chain" id="PRO_5022840110" description="pyranose dehydrogenase (acceptor)" evidence="19">
    <location>
        <begin position="21"/>
        <end position="571"/>
    </location>
</feature>
<evidence type="ECO:0000256" key="15">
    <source>
        <dbReference type="ARBA" id="ARBA00034029"/>
    </source>
</evidence>
<keyword evidence="7" id="KW-0285">Flavoprotein</keyword>
<protein>
    <recommendedName>
        <fullName evidence="5">pyranose dehydrogenase (acceptor)</fullName>
        <ecNumber evidence="5">1.1.99.29</ecNumber>
    </recommendedName>
</protein>
<evidence type="ECO:0000256" key="1">
    <source>
        <dbReference type="ARBA" id="ARBA00001974"/>
    </source>
</evidence>
<gene>
    <name evidence="21" type="ORF">FA15DRAFT_708947</name>
</gene>
<sequence length="571" mass="61915">MKLYLALSGLLTLAVGLVKATVYQNVDDLSDAANFDFIIVGGGTAGAVLASRLSEVRRFNVLIIEAGPNNEGDDNLVIPAMWAGLSTTKYNWNYTTVSQPGLLGKALQYDRGHVLGGSSSINAMVYSRGAADDYDRWARITGDNGWRWSSLFDLIRKHEKFVLPAGGRNISGQYDPRVHGFEGNTQVSLPWSGPNDFDSRCLETVRNDTEWGFNLDPNSGKPLGLTWIQSTVGNGERSSSATGYLNTDVRQRPNLSILLNTRTTRILPVGRGKEPDMRTVEIAAGPDGPRRTLTARREVILSAGAIGSPQILLNSGIGDRQELSSIGVPLVHSLPDVGKGLQDHVTSGVIWAKTEESPPPLDPAVALDMWRSNRTGPMTEAVGHQILWARIPARADIFKNYRDPSSGRGAPHIELALFNLQNVTGSINVLLTPYSRGSVKIRSSNPFDAPIIDPGYLSHEFDLEAFVEGARIAKRFFSAPAWNGFTNGLVTPDPDTTSAEDYYQYVRNTTGSTLHASGTAAMSARNARNGVVDPDLRVKGVKGLRVVDASVFPFIPTSTTQAPVYTRGPQK</sequence>
<comment type="catalytic activity">
    <reaction evidence="14">
        <text>pyranose + acceptor = pyranos-2,3-diulose + reduced acceptor.</text>
        <dbReference type="EC" id="1.1.99.29"/>
    </reaction>
</comment>
<dbReference type="OrthoDB" id="269227at2759"/>
<dbReference type="EC" id="1.1.99.29" evidence="5"/>
<dbReference type="InterPro" id="IPR000172">
    <property type="entry name" value="GMC_OxRdtase_N"/>
</dbReference>
<evidence type="ECO:0000256" key="2">
    <source>
        <dbReference type="ARBA" id="ARBA00004613"/>
    </source>
</evidence>